<sequence>MARTQSKGEVLLQKVGRPRKASGIRPAEVNPEIMPSLPPLRSFEASKCLPGLYEVTTGVAPVKGMPHISSQGLGLLKGGHRFFAVPYTVNGYEWLKLEKEAVPPPIFSGVDMSNEKLNKLEEMYWKSIPSLVASSPSLCSEPALWIRNEAKTLRLLRHGRIERAKTCVQLPKEVSRSTDRMEKASASMIKRFNEPLQNRDLKEWVRCGGGAWTNFSEYGLFGRPNDNCGRWRQLQDRPLRGDA</sequence>
<reference evidence="1 2" key="1">
    <citation type="submission" date="2024-02" db="EMBL/GenBank/DDBJ databases">
        <authorList>
            <person name="Chen Y."/>
            <person name="Shah S."/>
            <person name="Dougan E. K."/>
            <person name="Thang M."/>
            <person name="Chan C."/>
        </authorList>
    </citation>
    <scope>NUCLEOTIDE SEQUENCE [LARGE SCALE GENOMIC DNA]</scope>
</reference>
<proteinExistence type="predicted"/>
<dbReference type="Proteomes" id="UP001642484">
    <property type="component" value="Unassembled WGS sequence"/>
</dbReference>
<accession>A0ABP0M5I6</accession>
<comment type="caution">
    <text evidence="1">The sequence shown here is derived from an EMBL/GenBank/DDBJ whole genome shotgun (WGS) entry which is preliminary data.</text>
</comment>
<evidence type="ECO:0000313" key="2">
    <source>
        <dbReference type="Proteomes" id="UP001642484"/>
    </source>
</evidence>
<gene>
    <name evidence="1" type="ORF">CCMP2556_LOCUS24277</name>
</gene>
<name>A0ABP0M5I6_9DINO</name>
<dbReference type="EMBL" id="CAXAMN010015880">
    <property type="protein sequence ID" value="CAK9046769.1"/>
    <property type="molecule type" value="Genomic_DNA"/>
</dbReference>
<keyword evidence="2" id="KW-1185">Reference proteome</keyword>
<protein>
    <submittedName>
        <fullName evidence="1">Uncharacterized protein</fullName>
    </submittedName>
</protein>
<organism evidence="1 2">
    <name type="scientific">Durusdinium trenchii</name>
    <dbReference type="NCBI Taxonomy" id="1381693"/>
    <lineage>
        <taxon>Eukaryota</taxon>
        <taxon>Sar</taxon>
        <taxon>Alveolata</taxon>
        <taxon>Dinophyceae</taxon>
        <taxon>Suessiales</taxon>
        <taxon>Symbiodiniaceae</taxon>
        <taxon>Durusdinium</taxon>
    </lineage>
</organism>
<evidence type="ECO:0000313" key="1">
    <source>
        <dbReference type="EMBL" id="CAK9046769.1"/>
    </source>
</evidence>